<comment type="caution">
    <text evidence="2">The sequence shown here is derived from an EMBL/GenBank/DDBJ whole genome shotgun (WGS) entry which is preliminary data.</text>
</comment>
<dbReference type="Pfam" id="PF12728">
    <property type="entry name" value="HTH_17"/>
    <property type="match status" value="1"/>
</dbReference>
<feature type="domain" description="B12-binding N-terminal" evidence="1">
    <location>
        <begin position="91"/>
        <end position="174"/>
    </location>
</feature>
<dbReference type="SUPFAM" id="SSF46955">
    <property type="entry name" value="Putative DNA-binding domain"/>
    <property type="match status" value="1"/>
</dbReference>
<dbReference type="InterPro" id="IPR003759">
    <property type="entry name" value="Cbl-bd_cap"/>
</dbReference>
<dbReference type="InterPro" id="IPR036594">
    <property type="entry name" value="Meth_synthase_dom"/>
</dbReference>
<dbReference type="Gene3D" id="1.10.1240.10">
    <property type="entry name" value="Methionine synthase domain"/>
    <property type="match status" value="1"/>
</dbReference>
<protein>
    <submittedName>
        <fullName evidence="2">Helix-turn-helix domain-containing protein</fullName>
    </submittedName>
</protein>
<dbReference type="EMBL" id="PHFL01000030">
    <property type="protein sequence ID" value="RFM24667.1"/>
    <property type="molecule type" value="Genomic_DNA"/>
</dbReference>
<sequence>MTTQFFSTRELSEICAVGETTVKRWSNMGLIKHHKTVGGHRKFKLEDVLEFISKNNIEVPPAQLERLKLEKNYAEHLDIGSEILLVRGDVEGLAQKLTELLLAFRKNEVEALLSKAVEQGMSFATLFDRIIAPAMYHVGELWAAKKLGISEEHIITNILIESVLAVKAHYEKGLLNASRHSTWNNVGINVNLTMNGVAHSKAKKTDDVMPVALPASKPAAVVCTCPESEYHELGLLGVSLVCQSLGMNVSYVGAAVPFKDLEHVVDEIKPTVVCMSVTIAKVSPTTYRRFEMFRKFLKKRGVRLILGGQFIGERKSRPFEADFRARSLEELEQYLRENFEVLYQPRNGRALKN</sequence>
<gene>
    <name evidence="2" type="ORF">D0433_04510</name>
</gene>
<dbReference type="Proteomes" id="UP000266389">
    <property type="component" value="Unassembled WGS sequence"/>
</dbReference>
<reference evidence="2 3" key="1">
    <citation type="journal article" date="2011" name="ISME J.">
        <title>Community ecology of hot spring cyanobacterial mats: predominant populations and their functional potential.</title>
        <authorList>
            <person name="Klatt C.G."/>
            <person name="Wood J.M."/>
            <person name="Rusch D.B."/>
            <person name="Bateson M.M."/>
            <person name="Hamamura N."/>
            <person name="Heidelberg J.F."/>
            <person name="Grossman A.R."/>
            <person name="Bhaya D."/>
            <person name="Cohan F.M."/>
            <person name="Kuhl M."/>
            <person name="Bryant D.A."/>
            <person name="Ward D.M."/>
        </authorList>
    </citation>
    <scope>NUCLEOTIDE SEQUENCE [LARGE SCALE GENOMIC DNA]</scope>
    <source>
        <strain evidence="2">OS</strain>
    </source>
</reference>
<organism evidence="2 3">
    <name type="scientific">Candidatus Thermochlorobacter aerophilus</name>
    <dbReference type="NCBI Taxonomy" id="1868324"/>
    <lineage>
        <taxon>Bacteria</taxon>
        <taxon>Pseudomonadati</taxon>
        <taxon>Chlorobiota</taxon>
        <taxon>Chlorobiia</taxon>
        <taxon>Chlorobiales</taxon>
        <taxon>Candidatus Thermochlorobacteriaceae</taxon>
        <taxon>Candidatus Thermochlorobacter</taxon>
    </lineage>
</organism>
<dbReference type="Gene3D" id="3.40.50.280">
    <property type="entry name" value="Cobalamin-binding domain"/>
    <property type="match status" value="1"/>
</dbReference>
<name>A0A395M1M3_9BACT</name>
<dbReference type="InterPro" id="IPR041657">
    <property type="entry name" value="HTH_17"/>
</dbReference>
<dbReference type="GO" id="GO:0046872">
    <property type="term" value="F:metal ion binding"/>
    <property type="evidence" value="ECO:0007669"/>
    <property type="project" value="InterPro"/>
</dbReference>
<dbReference type="AlphaFoldDB" id="A0A395M1M3"/>
<evidence type="ECO:0000313" key="2">
    <source>
        <dbReference type="EMBL" id="RFM24667.1"/>
    </source>
</evidence>
<dbReference type="GO" id="GO:0031419">
    <property type="term" value="F:cobalamin binding"/>
    <property type="evidence" value="ECO:0007669"/>
    <property type="project" value="InterPro"/>
</dbReference>
<dbReference type="SUPFAM" id="SSF52242">
    <property type="entry name" value="Cobalamin (vitamin B12)-binding domain"/>
    <property type="match status" value="1"/>
</dbReference>
<dbReference type="Pfam" id="PF02607">
    <property type="entry name" value="B12-binding_2"/>
    <property type="match status" value="1"/>
</dbReference>
<dbReference type="SUPFAM" id="SSF47644">
    <property type="entry name" value="Methionine synthase domain"/>
    <property type="match status" value="1"/>
</dbReference>
<dbReference type="SMART" id="SM01018">
    <property type="entry name" value="B12-binding_2"/>
    <property type="match status" value="1"/>
</dbReference>
<proteinExistence type="predicted"/>
<dbReference type="InterPro" id="IPR036724">
    <property type="entry name" value="Cobalamin-bd_sf"/>
</dbReference>
<evidence type="ECO:0000259" key="1">
    <source>
        <dbReference type="SMART" id="SM01018"/>
    </source>
</evidence>
<dbReference type="InterPro" id="IPR009061">
    <property type="entry name" value="DNA-bd_dom_put_sf"/>
</dbReference>
<evidence type="ECO:0000313" key="3">
    <source>
        <dbReference type="Proteomes" id="UP000266389"/>
    </source>
</evidence>
<accession>A0A395M1M3</accession>
<dbReference type="Gene3D" id="1.10.1660.10">
    <property type="match status" value="1"/>
</dbReference>